<keyword evidence="1" id="KW-1133">Transmembrane helix</keyword>
<evidence type="ECO:0000313" key="2">
    <source>
        <dbReference type="EMBL" id="GIP15713.1"/>
    </source>
</evidence>
<proteinExistence type="predicted"/>
<dbReference type="EMBL" id="BOSE01000002">
    <property type="protein sequence ID" value="GIP15713.1"/>
    <property type="molecule type" value="Genomic_DNA"/>
</dbReference>
<gene>
    <name evidence="2" type="ORF">J40TS1_13550</name>
</gene>
<name>A0A920CXV9_9BACL</name>
<comment type="caution">
    <text evidence="2">The sequence shown here is derived from an EMBL/GenBank/DDBJ whole genome shotgun (WGS) entry which is preliminary data.</text>
</comment>
<evidence type="ECO:0000313" key="3">
    <source>
        <dbReference type="Proteomes" id="UP000683139"/>
    </source>
</evidence>
<organism evidence="2 3">
    <name type="scientific">Paenibacillus montaniterrae</name>
    <dbReference type="NCBI Taxonomy" id="429341"/>
    <lineage>
        <taxon>Bacteria</taxon>
        <taxon>Bacillati</taxon>
        <taxon>Bacillota</taxon>
        <taxon>Bacilli</taxon>
        <taxon>Bacillales</taxon>
        <taxon>Paenibacillaceae</taxon>
        <taxon>Paenibacillus</taxon>
    </lineage>
</organism>
<feature type="transmembrane region" description="Helical" evidence="1">
    <location>
        <begin position="18"/>
        <end position="37"/>
    </location>
</feature>
<keyword evidence="1" id="KW-0472">Membrane</keyword>
<accession>A0A920CXV9</accession>
<dbReference type="Proteomes" id="UP000683139">
    <property type="component" value="Unassembled WGS sequence"/>
</dbReference>
<reference evidence="2" key="1">
    <citation type="submission" date="2021-03" db="EMBL/GenBank/DDBJ databases">
        <title>Antimicrobial resistance genes in bacteria isolated from Japanese honey, and their potential for conferring macrolide and lincosamide resistance in the American foulbrood pathogen Paenibacillus larvae.</title>
        <authorList>
            <person name="Okamoto M."/>
            <person name="Kumagai M."/>
            <person name="Kanamori H."/>
            <person name="Takamatsu D."/>
        </authorList>
    </citation>
    <scope>NUCLEOTIDE SEQUENCE</scope>
    <source>
        <strain evidence="2">J40TS1</strain>
    </source>
</reference>
<evidence type="ECO:0000256" key="1">
    <source>
        <dbReference type="SAM" id="Phobius"/>
    </source>
</evidence>
<keyword evidence="3" id="KW-1185">Reference proteome</keyword>
<dbReference type="AlphaFoldDB" id="A0A920CXV9"/>
<keyword evidence="1" id="KW-0812">Transmembrane</keyword>
<sequence length="39" mass="4215">MKLSETDAYRYNGAVRRFFLVIKLLAILSAIAAGGSIKG</sequence>
<protein>
    <submittedName>
        <fullName evidence="2">Uncharacterized protein</fullName>
    </submittedName>
</protein>